<keyword evidence="3" id="KW-1185">Reference proteome</keyword>
<dbReference type="PANTHER" id="PTHR34563">
    <property type="entry name" value="BNACNNG33880D PROTEIN"/>
    <property type="match status" value="1"/>
</dbReference>
<accession>A0AAQ3UHZ5</accession>
<dbReference type="PANTHER" id="PTHR34563:SF6">
    <property type="entry name" value="OS08G0416800 PROTEIN"/>
    <property type="match status" value="1"/>
</dbReference>
<dbReference type="Proteomes" id="UP001341281">
    <property type="component" value="Chromosome 09"/>
</dbReference>
<evidence type="ECO:0000256" key="1">
    <source>
        <dbReference type="SAM" id="MobiDB-lite"/>
    </source>
</evidence>
<gene>
    <name evidence="2" type="ORF">U9M48_039000</name>
</gene>
<feature type="region of interest" description="Disordered" evidence="1">
    <location>
        <begin position="74"/>
        <end position="103"/>
    </location>
</feature>
<name>A0AAQ3UHZ5_PASNO</name>
<protein>
    <submittedName>
        <fullName evidence="2">Uncharacterized protein</fullName>
    </submittedName>
</protein>
<evidence type="ECO:0000313" key="2">
    <source>
        <dbReference type="EMBL" id="WVZ92973.1"/>
    </source>
</evidence>
<organism evidence="2 3">
    <name type="scientific">Paspalum notatum var. saurae</name>
    <dbReference type="NCBI Taxonomy" id="547442"/>
    <lineage>
        <taxon>Eukaryota</taxon>
        <taxon>Viridiplantae</taxon>
        <taxon>Streptophyta</taxon>
        <taxon>Embryophyta</taxon>
        <taxon>Tracheophyta</taxon>
        <taxon>Spermatophyta</taxon>
        <taxon>Magnoliopsida</taxon>
        <taxon>Liliopsida</taxon>
        <taxon>Poales</taxon>
        <taxon>Poaceae</taxon>
        <taxon>PACMAD clade</taxon>
        <taxon>Panicoideae</taxon>
        <taxon>Andropogonodae</taxon>
        <taxon>Paspaleae</taxon>
        <taxon>Paspalinae</taxon>
        <taxon>Paspalum</taxon>
    </lineage>
</organism>
<proteinExistence type="predicted"/>
<dbReference type="EMBL" id="CP144753">
    <property type="protein sequence ID" value="WVZ92973.1"/>
    <property type="molecule type" value="Genomic_DNA"/>
</dbReference>
<sequence length="157" mass="17088">CLPLALYPSWFLQCVPYRTAASSCAQAPLSLPLHRRRPAQLSRLRISGQELWSIRLAMVMMGQLGRLVDGIKSRLRSSGGSKQRPGGGGSSGRRSKAYYAASSSSAGYDKVEKTESMRVEIRSRQARKLIAKNLDAADAIGRAAAGRGANKRFFLAF</sequence>
<dbReference type="AlphaFoldDB" id="A0AAQ3UHZ5"/>
<reference evidence="2 3" key="1">
    <citation type="submission" date="2024-02" db="EMBL/GenBank/DDBJ databases">
        <title>High-quality chromosome-scale genome assembly of Pensacola bahiagrass (Paspalum notatum Flugge var. saurae).</title>
        <authorList>
            <person name="Vega J.M."/>
            <person name="Podio M."/>
            <person name="Orjuela J."/>
            <person name="Siena L.A."/>
            <person name="Pessino S.C."/>
            <person name="Combes M.C."/>
            <person name="Mariac C."/>
            <person name="Albertini E."/>
            <person name="Pupilli F."/>
            <person name="Ortiz J.P.A."/>
            <person name="Leblanc O."/>
        </authorList>
    </citation>
    <scope>NUCLEOTIDE SEQUENCE [LARGE SCALE GENOMIC DNA]</scope>
    <source>
        <strain evidence="2">R1</strain>
        <tissue evidence="2">Leaf</tissue>
    </source>
</reference>
<evidence type="ECO:0000313" key="3">
    <source>
        <dbReference type="Proteomes" id="UP001341281"/>
    </source>
</evidence>
<feature type="non-terminal residue" evidence="2">
    <location>
        <position position="157"/>
    </location>
</feature>